<sequence>MAISGVGYSSPYDGEYRPQDKEDLVLFNSRTMNEANPLPENSGLQTMATRLCPYGYEIVEDPVAAPRAGSTKPPLDETLLDLTRQLEMEGTVEVVDWKQHAAKQEKFLIALLTWALNMIDAAQSLQGNLRDVLNEDTNT</sequence>
<keyword evidence="2" id="KW-1185">Reference proteome</keyword>
<comment type="caution">
    <text evidence="1">The sequence shown here is derived from an EMBL/GenBank/DDBJ whole genome shotgun (WGS) entry which is preliminary data.</text>
</comment>
<dbReference type="Proteomes" id="UP001430848">
    <property type="component" value="Unassembled WGS sequence"/>
</dbReference>
<proteinExistence type="predicted"/>
<name>A0ABR1PBY3_DIAER</name>
<reference evidence="1 2" key="1">
    <citation type="submission" date="2024-02" db="EMBL/GenBank/DDBJ databases">
        <title>De novo assembly and annotation of 12 fungi associated with fruit tree decline syndrome in Ontario, Canada.</title>
        <authorList>
            <person name="Sulman M."/>
            <person name="Ellouze W."/>
            <person name="Ilyukhin E."/>
        </authorList>
    </citation>
    <scope>NUCLEOTIDE SEQUENCE [LARGE SCALE GENOMIC DNA]</scope>
    <source>
        <strain evidence="1 2">M169</strain>
    </source>
</reference>
<accession>A0ABR1PBY3</accession>
<gene>
    <name evidence="1" type="ORF">SLS63_005037</name>
</gene>
<organism evidence="1 2">
    <name type="scientific">Diaporthe eres</name>
    <name type="common">Phomopsis oblonga</name>
    <dbReference type="NCBI Taxonomy" id="83184"/>
    <lineage>
        <taxon>Eukaryota</taxon>
        <taxon>Fungi</taxon>
        <taxon>Dikarya</taxon>
        <taxon>Ascomycota</taxon>
        <taxon>Pezizomycotina</taxon>
        <taxon>Sordariomycetes</taxon>
        <taxon>Sordariomycetidae</taxon>
        <taxon>Diaporthales</taxon>
        <taxon>Diaporthaceae</taxon>
        <taxon>Diaporthe</taxon>
        <taxon>Diaporthe eres species complex</taxon>
    </lineage>
</organism>
<dbReference type="EMBL" id="JAKNSF020000020">
    <property type="protein sequence ID" value="KAK7732359.1"/>
    <property type="molecule type" value="Genomic_DNA"/>
</dbReference>
<evidence type="ECO:0000313" key="2">
    <source>
        <dbReference type="Proteomes" id="UP001430848"/>
    </source>
</evidence>
<protein>
    <submittedName>
        <fullName evidence="1">Uncharacterized protein</fullName>
    </submittedName>
</protein>
<evidence type="ECO:0000313" key="1">
    <source>
        <dbReference type="EMBL" id="KAK7732359.1"/>
    </source>
</evidence>